<dbReference type="EMBL" id="ML208321">
    <property type="protein sequence ID" value="TFK69941.1"/>
    <property type="molecule type" value="Genomic_DNA"/>
</dbReference>
<keyword evidence="2" id="KW-1185">Reference proteome</keyword>
<reference evidence="1 2" key="1">
    <citation type="journal article" date="2019" name="Nat. Ecol. Evol.">
        <title>Megaphylogeny resolves global patterns of mushroom evolution.</title>
        <authorList>
            <person name="Varga T."/>
            <person name="Krizsan K."/>
            <person name="Foldi C."/>
            <person name="Dima B."/>
            <person name="Sanchez-Garcia M."/>
            <person name="Sanchez-Ramirez S."/>
            <person name="Szollosi G.J."/>
            <person name="Szarkandi J.G."/>
            <person name="Papp V."/>
            <person name="Albert L."/>
            <person name="Andreopoulos W."/>
            <person name="Angelini C."/>
            <person name="Antonin V."/>
            <person name="Barry K.W."/>
            <person name="Bougher N.L."/>
            <person name="Buchanan P."/>
            <person name="Buyck B."/>
            <person name="Bense V."/>
            <person name="Catcheside P."/>
            <person name="Chovatia M."/>
            <person name="Cooper J."/>
            <person name="Damon W."/>
            <person name="Desjardin D."/>
            <person name="Finy P."/>
            <person name="Geml J."/>
            <person name="Haridas S."/>
            <person name="Hughes K."/>
            <person name="Justo A."/>
            <person name="Karasinski D."/>
            <person name="Kautmanova I."/>
            <person name="Kiss B."/>
            <person name="Kocsube S."/>
            <person name="Kotiranta H."/>
            <person name="LaButti K.M."/>
            <person name="Lechner B.E."/>
            <person name="Liimatainen K."/>
            <person name="Lipzen A."/>
            <person name="Lukacs Z."/>
            <person name="Mihaltcheva S."/>
            <person name="Morgado L.N."/>
            <person name="Niskanen T."/>
            <person name="Noordeloos M.E."/>
            <person name="Ohm R.A."/>
            <person name="Ortiz-Santana B."/>
            <person name="Ovrebo C."/>
            <person name="Racz N."/>
            <person name="Riley R."/>
            <person name="Savchenko A."/>
            <person name="Shiryaev A."/>
            <person name="Soop K."/>
            <person name="Spirin V."/>
            <person name="Szebenyi C."/>
            <person name="Tomsovsky M."/>
            <person name="Tulloss R.E."/>
            <person name="Uehling J."/>
            <person name="Grigoriev I.V."/>
            <person name="Vagvolgyi C."/>
            <person name="Papp T."/>
            <person name="Martin F.M."/>
            <person name="Miettinen O."/>
            <person name="Hibbett D.S."/>
            <person name="Nagy L.G."/>
        </authorList>
    </citation>
    <scope>NUCLEOTIDE SEQUENCE [LARGE SCALE GENOMIC DNA]</scope>
    <source>
        <strain evidence="1 2">NL-1719</strain>
    </source>
</reference>
<accession>A0ACD3AWE9</accession>
<gene>
    <name evidence="1" type="ORF">BDN72DRAFT_896846</name>
</gene>
<evidence type="ECO:0000313" key="2">
    <source>
        <dbReference type="Proteomes" id="UP000308600"/>
    </source>
</evidence>
<name>A0ACD3AWE9_9AGAR</name>
<dbReference type="Proteomes" id="UP000308600">
    <property type="component" value="Unassembled WGS sequence"/>
</dbReference>
<proteinExistence type="predicted"/>
<sequence>MATSLDGTLGMLFIGMSVSAVLFGAACVQTFIYATSSRGQEDKWFLKTIVYLVFVRSTLLLDTAHHVGVTMGMYRFFVTSYANIALLNDTSPSSGAFYDLVGTACSAVLVFITQLFFAWRLWAFSFTIPDRLKWALATVAVSGAFLTFGSAIAIDHLTFANARIGTSAFTSLGTVGPAWKMNLIGAITCDIVITFGMVLNLCRSRTSVRRTNQCLSSLVVLTLNTGLITVILAIVALISFYTLAPNVLLYIAIELTLPRCYVNSFLATLNSRDSLREQLKPNNSILITIESETKVRPDSHLRLGSITSGTSTGGTKRRSFTLGGSTNEIAMNKI</sequence>
<organism evidence="1 2">
    <name type="scientific">Pluteus cervinus</name>
    <dbReference type="NCBI Taxonomy" id="181527"/>
    <lineage>
        <taxon>Eukaryota</taxon>
        <taxon>Fungi</taxon>
        <taxon>Dikarya</taxon>
        <taxon>Basidiomycota</taxon>
        <taxon>Agaricomycotina</taxon>
        <taxon>Agaricomycetes</taxon>
        <taxon>Agaricomycetidae</taxon>
        <taxon>Agaricales</taxon>
        <taxon>Pluteineae</taxon>
        <taxon>Pluteaceae</taxon>
        <taxon>Pluteus</taxon>
    </lineage>
</organism>
<evidence type="ECO:0000313" key="1">
    <source>
        <dbReference type="EMBL" id="TFK69941.1"/>
    </source>
</evidence>
<protein>
    <submittedName>
        <fullName evidence="1">Uncharacterized protein</fullName>
    </submittedName>
</protein>